<keyword evidence="12" id="KW-1278">Translocase</keyword>
<evidence type="ECO:0000256" key="6">
    <source>
        <dbReference type="ARBA" id="ARBA00022723"/>
    </source>
</evidence>
<keyword evidence="10" id="KW-0460">Magnesium</keyword>
<evidence type="ECO:0000256" key="2">
    <source>
        <dbReference type="ARBA" id="ARBA00004448"/>
    </source>
</evidence>
<evidence type="ECO:0000256" key="8">
    <source>
        <dbReference type="ARBA" id="ARBA00022792"/>
    </source>
</evidence>
<evidence type="ECO:0000256" key="15">
    <source>
        <dbReference type="ARBA" id="ARBA00023128"/>
    </source>
</evidence>
<dbReference type="InterPro" id="IPR017871">
    <property type="entry name" value="ABC_transporter-like_CS"/>
</dbReference>
<evidence type="ECO:0000256" key="10">
    <source>
        <dbReference type="ARBA" id="ARBA00022842"/>
    </source>
</evidence>
<dbReference type="Pfam" id="PF05347">
    <property type="entry name" value="Complex1_LYR"/>
    <property type="match status" value="1"/>
</dbReference>
<dbReference type="InterPro" id="IPR003593">
    <property type="entry name" value="AAA+_ATPase"/>
</dbReference>
<dbReference type="PROSITE" id="PS50893">
    <property type="entry name" value="ABC_TRANSPORTER_2"/>
    <property type="match status" value="1"/>
</dbReference>
<dbReference type="InterPro" id="IPR036640">
    <property type="entry name" value="ABC1_TM_sf"/>
</dbReference>
<evidence type="ECO:0000256" key="18">
    <source>
        <dbReference type="ARBA" id="ARBA00025715"/>
    </source>
</evidence>
<dbReference type="FunFam" id="3.40.50.300:FF:000403">
    <property type="entry name" value="ATP-binding cassette sub-family B member 8, mitochondrial"/>
    <property type="match status" value="1"/>
</dbReference>
<keyword evidence="16 24" id="KW-0472">Membrane</keyword>
<keyword evidence="5 24" id="KW-0812">Transmembrane</keyword>
<dbReference type="GO" id="GO:0034553">
    <property type="term" value="P:mitochondrial respiratory chain complex II assembly"/>
    <property type="evidence" value="ECO:0007669"/>
    <property type="project" value="InterPro"/>
</dbReference>
<dbReference type="PROSITE" id="PS00211">
    <property type="entry name" value="ABC_TRANSPORTER_1"/>
    <property type="match status" value="1"/>
</dbReference>
<dbReference type="PANTHER" id="PTHR43394">
    <property type="entry name" value="ATP-DEPENDENT PERMEASE MDL1, MITOCHONDRIAL"/>
    <property type="match status" value="1"/>
</dbReference>
<feature type="domain" description="ABC transporter" evidence="25">
    <location>
        <begin position="492"/>
        <end position="729"/>
    </location>
</feature>
<evidence type="ECO:0000259" key="25">
    <source>
        <dbReference type="PROSITE" id="PS50893"/>
    </source>
</evidence>
<comment type="similarity">
    <text evidence="3">Belongs to the ABC transporter superfamily. ABCB family. Mitochondrial peptide exporter (TC 3.A.1.212) subfamily.</text>
</comment>
<evidence type="ECO:0000256" key="4">
    <source>
        <dbReference type="ARBA" id="ARBA00022448"/>
    </source>
</evidence>
<dbReference type="GO" id="GO:0042802">
    <property type="term" value="F:identical protein binding"/>
    <property type="evidence" value="ECO:0007669"/>
    <property type="project" value="UniProtKB-ARBA"/>
</dbReference>
<feature type="transmembrane region" description="Helical" evidence="24">
    <location>
        <begin position="314"/>
        <end position="332"/>
    </location>
</feature>
<evidence type="ECO:0000256" key="19">
    <source>
        <dbReference type="ARBA" id="ARBA00052250"/>
    </source>
</evidence>
<evidence type="ECO:0000256" key="14">
    <source>
        <dbReference type="ARBA" id="ARBA00022990"/>
    </source>
</evidence>
<keyword evidence="17" id="KW-0143">Chaperone</keyword>
<dbReference type="SMART" id="SM00382">
    <property type="entry name" value="AAA"/>
    <property type="match status" value="1"/>
</dbReference>
<evidence type="ECO:0000256" key="17">
    <source>
        <dbReference type="ARBA" id="ARBA00023186"/>
    </source>
</evidence>
<keyword evidence="14" id="KW-0007">Acetylation</keyword>
<dbReference type="PIRSF" id="PIRSF002773">
    <property type="entry name" value="ABC_prm/ATPase_B"/>
    <property type="match status" value="1"/>
</dbReference>
<dbReference type="GO" id="GO:0046872">
    <property type="term" value="F:metal ion binding"/>
    <property type="evidence" value="ECO:0007669"/>
    <property type="project" value="UniProtKB-KW"/>
</dbReference>
<evidence type="ECO:0000256" key="1">
    <source>
        <dbReference type="ARBA" id="ARBA00004305"/>
    </source>
</evidence>
<name>T2M4Z7_HYDVU</name>
<keyword evidence="11" id="KW-0809">Transit peptide</keyword>
<organism evidence="27">
    <name type="scientific">Hydra vulgaris</name>
    <name type="common">Hydra</name>
    <name type="synonym">Hydra attenuata</name>
    <dbReference type="NCBI Taxonomy" id="6087"/>
    <lineage>
        <taxon>Eukaryota</taxon>
        <taxon>Metazoa</taxon>
        <taxon>Cnidaria</taxon>
        <taxon>Hydrozoa</taxon>
        <taxon>Hydroidolina</taxon>
        <taxon>Anthoathecata</taxon>
        <taxon>Aplanulata</taxon>
        <taxon>Hydridae</taxon>
        <taxon>Hydra</taxon>
    </lineage>
</organism>
<dbReference type="PROSITE" id="PS50929">
    <property type="entry name" value="ABC_TM1F"/>
    <property type="match status" value="1"/>
</dbReference>
<keyword evidence="4" id="KW-0813">Transport</keyword>
<keyword evidence="6" id="KW-0479">Metal-binding</keyword>
<reference evidence="27" key="1">
    <citation type="journal article" date="2013" name="Genome Biol. Evol.">
        <title>Punctuated emergences of genetic and phenotypic innovations in eumetazoan, bilaterian, euteleostome, and hominidae ancestors.</title>
        <authorList>
            <person name="Wenger Y."/>
            <person name="Galliot B."/>
        </authorList>
    </citation>
    <scope>NUCLEOTIDE SEQUENCE</scope>
    <source>
        <tissue evidence="27">Whole animals</tissue>
    </source>
</reference>
<feature type="transmembrane region" description="Helical" evidence="24">
    <location>
        <begin position="434"/>
        <end position="455"/>
    </location>
</feature>
<dbReference type="EMBL" id="HAAD01000884">
    <property type="protein sequence ID" value="CDG67116.1"/>
    <property type="molecule type" value="mRNA"/>
</dbReference>
<feature type="transmembrane region" description="Helical" evidence="24">
    <location>
        <begin position="392"/>
        <end position="414"/>
    </location>
</feature>
<comment type="catalytic activity">
    <reaction evidence="19">
        <text>biliverdin IXalpha(in) + ATP + H2O = biliverdin IXalpha(out) + ADP + phosphate + H(+)</text>
        <dbReference type="Rhea" id="RHEA:82359"/>
        <dbReference type="ChEBI" id="CHEBI:15377"/>
        <dbReference type="ChEBI" id="CHEBI:15378"/>
        <dbReference type="ChEBI" id="CHEBI:30616"/>
        <dbReference type="ChEBI" id="CHEBI:43474"/>
        <dbReference type="ChEBI" id="CHEBI:57991"/>
        <dbReference type="ChEBI" id="CHEBI:456216"/>
    </reaction>
    <physiologicalReaction direction="left-to-right" evidence="19">
        <dbReference type="Rhea" id="RHEA:82360"/>
    </physiologicalReaction>
</comment>
<feature type="transmembrane region" description="Helical" evidence="24">
    <location>
        <begin position="166"/>
        <end position="190"/>
    </location>
</feature>
<dbReference type="InterPro" id="IPR027417">
    <property type="entry name" value="P-loop_NTPase"/>
</dbReference>
<evidence type="ECO:0000256" key="7">
    <source>
        <dbReference type="ARBA" id="ARBA00022741"/>
    </source>
</evidence>
<dbReference type="FunFam" id="1.20.1560.10:FF:000048">
    <property type="entry name" value="ATP-binding cassette sub-family B member 10, mitochondrial"/>
    <property type="match status" value="1"/>
</dbReference>
<feature type="transmembrane region" description="Helical" evidence="24">
    <location>
        <begin position="211"/>
        <end position="228"/>
    </location>
</feature>
<protein>
    <recommendedName>
        <fullName evidence="21">ATP-binding cassette sub-family B member 10, mitochondrial</fullName>
    </recommendedName>
    <alternativeName>
        <fullName evidence="22">ABC-mitochondrial erythroid protein</fullName>
    </alternativeName>
    <alternativeName>
        <fullName evidence="23">ATP-binding cassette transporter 10</fullName>
    </alternativeName>
</protein>
<dbReference type="OrthoDB" id="6500128at2759"/>
<dbReference type="GO" id="GO:0005759">
    <property type="term" value="C:mitochondrial matrix"/>
    <property type="evidence" value="ECO:0007669"/>
    <property type="project" value="UniProtKB-SubCell"/>
</dbReference>
<evidence type="ECO:0000256" key="11">
    <source>
        <dbReference type="ARBA" id="ARBA00022946"/>
    </source>
</evidence>
<dbReference type="Pfam" id="PF00005">
    <property type="entry name" value="ABC_tran"/>
    <property type="match status" value="1"/>
</dbReference>
<dbReference type="SUPFAM" id="SSF90123">
    <property type="entry name" value="ABC transporter transmembrane region"/>
    <property type="match status" value="1"/>
</dbReference>
<dbReference type="InterPro" id="IPR011527">
    <property type="entry name" value="ABC1_TM_dom"/>
</dbReference>
<keyword evidence="13 24" id="KW-1133">Transmembrane helix</keyword>
<comment type="function">
    <text evidence="20">ATP-dependent transporter located in the mitochondrial inner membrane that catalyzes the export of biliverdin from the mitochondrial matrix, and plays a crucial role in hemoglobin synthesis and antioxidative stress. Participates in the early step of the heme biosynthetic process during insertion of iron into protoporphyrin IX (PPIX). Involved in the stabilization of the iron transporter mitoferrin-1/SLC25A37. In addition may be involved in mitochondrial unfolded protein response (UPRmt) signaling pathway, although ABCB10 probably does not participate in peptide export from mitochondria.</text>
</comment>
<dbReference type="InterPro" id="IPR039421">
    <property type="entry name" value="Type_1_exporter"/>
</dbReference>
<evidence type="ECO:0000256" key="3">
    <source>
        <dbReference type="ARBA" id="ARBA00005580"/>
    </source>
</evidence>
<evidence type="ECO:0000313" key="27">
    <source>
        <dbReference type="EMBL" id="CDG67116.1"/>
    </source>
</evidence>
<evidence type="ECO:0000256" key="23">
    <source>
        <dbReference type="ARBA" id="ARBA00083334"/>
    </source>
</evidence>
<dbReference type="CDD" id="cd03249">
    <property type="entry name" value="ABC_MTABC3_MDL1_MDL2"/>
    <property type="match status" value="1"/>
</dbReference>
<dbReference type="Gene3D" id="3.40.50.300">
    <property type="entry name" value="P-loop containing nucleotide triphosphate hydrolases"/>
    <property type="match status" value="1"/>
</dbReference>
<comment type="subcellular location">
    <subcellularLocation>
        <location evidence="2">Mitochondrion inner membrane</location>
        <topology evidence="2">Multi-pass membrane protein</topology>
    </subcellularLocation>
    <subcellularLocation>
        <location evidence="1">Mitochondrion matrix</location>
    </subcellularLocation>
</comment>
<dbReference type="CDD" id="cd20268">
    <property type="entry name" value="Complex1_LYR_SDHAF1_LYRM8"/>
    <property type="match status" value="1"/>
</dbReference>
<evidence type="ECO:0000256" key="20">
    <source>
        <dbReference type="ARBA" id="ARBA00055589"/>
    </source>
</evidence>
<keyword evidence="9 27" id="KW-0067">ATP-binding</keyword>
<dbReference type="InterPro" id="IPR008011">
    <property type="entry name" value="Complex1_LYR_dom"/>
</dbReference>
<dbReference type="InterPro" id="IPR045295">
    <property type="entry name" value="Complex1_LYR_SDHAF1_LYRM8"/>
</dbReference>
<dbReference type="GO" id="GO:0005524">
    <property type="term" value="F:ATP binding"/>
    <property type="evidence" value="ECO:0007669"/>
    <property type="project" value="UniProtKB-KW"/>
</dbReference>
<dbReference type="GO" id="GO:0016887">
    <property type="term" value="F:ATP hydrolysis activity"/>
    <property type="evidence" value="ECO:0007669"/>
    <property type="project" value="InterPro"/>
</dbReference>
<keyword evidence="8" id="KW-0999">Mitochondrion inner membrane</keyword>
<comment type="similarity">
    <text evidence="18">Belongs to the complex I LYR family. SDHAF1 subfamily.</text>
</comment>
<feature type="non-terminal residue" evidence="27">
    <location>
        <position position="1"/>
    </location>
</feature>
<evidence type="ECO:0000256" key="21">
    <source>
        <dbReference type="ARBA" id="ARBA00072683"/>
    </source>
</evidence>
<dbReference type="CDD" id="cd18573">
    <property type="entry name" value="ABC_6TM_ABCB10_like"/>
    <property type="match status" value="1"/>
</dbReference>
<dbReference type="SUPFAM" id="SSF52540">
    <property type="entry name" value="P-loop containing nucleoside triphosphate hydrolases"/>
    <property type="match status" value="1"/>
</dbReference>
<feature type="domain" description="ABC transmembrane type-1" evidence="26">
    <location>
        <begin position="170"/>
        <end position="457"/>
    </location>
</feature>
<dbReference type="InterPro" id="IPR003439">
    <property type="entry name" value="ABC_transporter-like_ATP-bd"/>
</dbReference>
<dbReference type="GO" id="GO:0090374">
    <property type="term" value="P:oligopeptide export from mitochondrion"/>
    <property type="evidence" value="ECO:0007669"/>
    <property type="project" value="TreeGrafter"/>
</dbReference>
<sequence length="735" mass="82438">FKSFNYIRKNDMTRRSQLQKQVLVLYRNLLRMANNRAGMKIHIRQEFQRNKDIPKTNIMQIEYLLRLGNKRLADLKNGSIMLSNVLSRKCKTQSNFFICSRCFFQTFSPIIRNPKYQTEVVYSQPFKLRYLQRNLLFNKKWKSTGVEKTLSSDVKRLLSLAYPERWTIGGSVVLMLVFSSISMSVPFFMGKIIDVMYSSKAEDHMEMLSSLRSNCYLLSGVFFIGALANMGRLYMIQTAGQRIIQQLRKKTFKSIISQEIAFFDQTSAGELTNRLSNDTILVGKAVTDNISDGLRALTQAVGGISLMVYTCPKLAGVSLFVVPPVVLFAVIYGRYVRSITKRVQDKLADSSKVAEERLSNMRTVRAFAQEENEIVKYDSEINHFSKLSQKEALARSAFFGFNSFTGNVIVLAVLYNGAEMMVESNITVGDLTSFLIYTVYVGISIAGMGSFYTELMRGIGASSRIWELTDKEPEIPLRGGMHISNVIKDHSVLFKDVCFNYPSRKDLQVLSNFHLYAESGSSVAIVGESGSGKSTIGSLLLRFYNINSGSIIIGGVNINELDPYTLREFIGTVSQEPVLFSTTIGNNISYGLKNDATFEEIVSAAKQANAYNFIMTFPDGFNTIVGEKGQMLSGGQRQRITIARAILKNPKILLLDEATSSLDAESEYLVQDALQKLMNGRTTLIVAHRLSTVKSANKIAVLKQGKISEIGTYQELLSKNDGLFRQLVERQSFVG</sequence>
<proteinExistence type="evidence at transcript level"/>
<evidence type="ECO:0000256" key="13">
    <source>
        <dbReference type="ARBA" id="ARBA00022989"/>
    </source>
</evidence>
<evidence type="ECO:0000256" key="24">
    <source>
        <dbReference type="SAM" id="Phobius"/>
    </source>
</evidence>
<evidence type="ECO:0000256" key="22">
    <source>
        <dbReference type="ARBA" id="ARBA00075187"/>
    </source>
</evidence>
<accession>T2M4Z7</accession>
<keyword evidence="15" id="KW-0496">Mitochondrion</keyword>
<evidence type="ECO:0000256" key="5">
    <source>
        <dbReference type="ARBA" id="ARBA00022692"/>
    </source>
</evidence>
<keyword evidence="7" id="KW-0547">Nucleotide-binding</keyword>
<dbReference type="AlphaFoldDB" id="T2M4Z7"/>
<dbReference type="Pfam" id="PF00664">
    <property type="entry name" value="ABC_membrane"/>
    <property type="match status" value="1"/>
</dbReference>
<dbReference type="Gene3D" id="1.20.1560.10">
    <property type="entry name" value="ABC transporter type 1, transmembrane domain"/>
    <property type="match status" value="1"/>
</dbReference>
<dbReference type="GO" id="GO:0005743">
    <property type="term" value="C:mitochondrial inner membrane"/>
    <property type="evidence" value="ECO:0007669"/>
    <property type="project" value="UniProtKB-SubCell"/>
</dbReference>
<evidence type="ECO:0000256" key="16">
    <source>
        <dbReference type="ARBA" id="ARBA00023136"/>
    </source>
</evidence>
<evidence type="ECO:0000256" key="9">
    <source>
        <dbReference type="ARBA" id="ARBA00022840"/>
    </source>
</evidence>
<gene>
    <name evidence="27" type="primary">ABCB10</name>
</gene>
<evidence type="ECO:0000259" key="26">
    <source>
        <dbReference type="PROSITE" id="PS50929"/>
    </source>
</evidence>
<dbReference type="PANTHER" id="PTHR43394:SF1">
    <property type="entry name" value="ATP-BINDING CASSETTE SUB-FAMILY B MEMBER 10, MITOCHONDRIAL"/>
    <property type="match status" value="1"/>
</dbReference>
<dbReference type="GO" id="GO:0015421">
    <property type="term" value="F:ABC-type oligopeptide transporter activity"/>
    <property type="evidence" value="ECO:0007669"/>
    <property type="project" value="TreeGrafter"/>
</dbReference>
<evidence type="ECO:0000256" key="12">
    <source>
        <dbReference type="ARBA" id="ARBA00022967"/>
    </source>
</evidence>